<keyword evidence="3" id="KW-1185">Reference proteome</keyword>
<accession>A0ABW1C321</accession>
<feature type="region of interest" description="Disordered" evidence="1">
    <location>
        <begin position="1"/>
        <end position="29"/>
    </location>
</feature>
<organism evidence="2 3">
    <name type="scientific">Nonomuraea harbinensis</name>
    <dbReference type="NCBI Taxonomy" id="1286938"/>
    <lineage>
        <taxon>Bacteria</taxon>
        <taxon>Bacillati</taxon>
        <taxon>Actinomycetota</taxon>
        <taxon>Actinomycetes</taxon>
        <taxon>Streptosporangiales</taxon>
        <taxon>Streptosporangiaceae</taxon>
        <taxon>Nonomuraea</taxon>
    </lineage>
</organism>
<protein>
    <submittedName>
        <fullName evidence="2">Uncharacterized protein</fullName>
    </submittedName>
</protein>
<sequence>MTVTEVDRRSDTQESAEPDKNEEPTPGVVGMLQRTGSVAVPIAIGLYALLYLGIQEVYGSSPCPPAPSCEPSCRRRRGSSRPGTNCSAGCAATIWPSTAPPWKNTSWTPTAGAPRFSRCPYIRRIVLTDRRGALVR</sequence>
<gene>
    <name evidence="2" type="ORF">ACFPUY_33305</name>
</gene>
<evidence type="ECO:0000256" key="1">
    <source>
        <dbReference type="SAM" id="MobiDB-lite"/>
    </source>
</evidence>
<reference evidence="3" key="1">
    <citation type="journal article" date="2019" name="Int. J. Syst. Evol. Microbiol.">
        <title>The Global Catalogue of Microorganisms (GCM) 10K type strain sequencing project: providing services to taxonomists for standard genome sequencing and annotation.</title>
        <authorList>
            <consortium name="The Broad Institute Genomics Platform"/>
            <consortium name="The Broad Institute Genome Sequencing Center for Infectious Disease"/>
            <person name="Wu L."/>
            <person name="Ma J."/>
        </authorList>
    </citation>
    <scope>NUCLEOTIDE SEQUENCE [LARGE SCALE GENOMIC DNA]</scope>
    <source>
        <strain evidence="3">CGMCC 4.7106</strain>
    </source>
</reference>
<proteinExistence type="predicted"/>
<evidence type="ECO:0000313" key="2">
    <source>
        <dbReference type="EMBL" id="MFC5820003.1"/>
    </source>
</evidence>
<name>A0ABW1C321_9ACTN</name>
<dbReference type="EMBL" id="JBHSNW010000022">
    <property type="protein sequence ID" value="MFC5820003.1"/>
    <property type="molecule type" value="Genomic_DNA"/>
</dbReference>
<dbReference type="RefSeq" id="WP_219544871.1">
    <property type="nucleotide sequence ID" value="NZ_JAHKRN010000011.1"/>
</dbReference>
<feature type="compositionally biased region" description="Basic and acidic residues" evidence="1">
    <location>
        <begin position="1"/>
        <end position="23"/>
    </location>
</feature>
<evidence type="ECO:0000313" key="3">
    <source>
        <dbReference type="Proteomes" id="UP001596096"/>
    </source>
</evidence>
<feature type="region of interest" description="Disordered" evidence="1">
    <location>
        <begin position="62"/>
        <end position="85"/>
    </location>
</feature>
<comment type="caution">
    <text evidence="2">The sequence shown here is derived from an EMBL/GenBank/DDBJ whole genome shotgun (WGS) entry which is preliminary data.</text>
</comment>
<dbReference type="Proteomes" id="UP001596096">
    <property type="component" value="Unassembled WGS sequence"/>
</dbReference>